<dbReference type="EMBL" id="CASHTH010003353">
    <property type="protein sequence ID" value="CAI8043759.1"/>
    <property type="molecule type" value="Genomic_DNA"/>
</dbReference>
<feature type="region of interest" description="Disordered" evidence="3">
    <location>
        <begin position="77"/>
        <end position="103"/>
    </location>
</feature>
<accession>A0AA35T9J3</accession>
<dbReference type="Gene3D" id="1.25.10.10">
    <property type="entry name" value="Leucine-rich Repeat Variant"/>
    <property type="match status" value="2"/>
</dbReference>
<evidence type="ECO:0000256" key="1">
    <source>
        <dbReference type="ARBA" id="ARBA00022737"/>
    </source>
</evidence>
<keyword evidence="5" id="KW-1185">Reference proteome</keyword>
<feature type="non-terminal residue" evidence="4">
    <location>
        <position position="436"/>
    </location>
</feature>
<organism evidence="4 5">
    <name type="scientific">Geodia barretti</name>
    <name type="common">Barrett's horny sponge</name>
    <dbReference type="NCBI Taxonomy" id="519541"/>
    <lineage>
        <taxon>Eukaryota</taxon>
        <taxon>Metazoa</taxon>
        <taxon>Porifera</taxon>
        <taxon>Demospongiae</taxon>
        <taxon>Heteroscleromorpha</taxon>
        <taxon>Tetractinellida</taxon>
        <taxon>Astrophorina</taxon>
        <taxon>Geodiidae</taxon>
        <taxon>Geodia</taxon>
    </lineage>
</organism>
<dbReference type="PANTHER" id="PTHR23346:SF19">
    <property type="entry name" value="PROTEASOME ADAPTER AND SCAFFOLD PROTEIN ECM29"/>
    <property type="match status" value="1"/>
</dbReference>
<reference evidence="4" key="1">
    <citation type="submission" date="2023-03" db="EMBL/GenBank/DDBJ databases">
        <authorList>
            <person name="Steffen K."/>
            <person name="Cardenas P."/>
        </authorList>
    </citation>
    <scope>NUCLEOTIDE SEQUENCE</scope>
</reference>
<evidence type="ECO:0000313" key="5">
    <source>
        <dbReference type="Proteomes" id="UP001174909"/>
    </source>
</evidence>
<gene>
    <name evidence="4" type="ORF">GBAR_LOCUS24277</name>
</gene>
<dbReference type="Proteomes" id="UP001174909">
    <property type="component" value="Unassembled WGS sequence"/>
</dbReference>
<feature type="repeat" description="HEAT" evidence="2">
    <location>
        <begin position="354"/>
        <end position="391"/>
    </location>
</feature>
<evidence type="ECO:0000256" key="2">
    <source>
        <dbReference type="PROSITE-ProRule" id="PRU00103"/>
    </source>
</evidence>
<dbReference type="InterPro" id="IPR016024">
    <property type="entry name" value="ARM-type_fold"/>
</dbReference>
<dbReference type="GO" id="GO:0036503">
    <property type="term" value="P:ERAD pathway"/>
    <property type="evidence" value="ECO:0007669"/>
    <property type="project" value="TreeGrafter"/>
</dbReference>
<dbReference type="AlphaFoldDB" id="A0AA35T9J3"/>
<keyword evidence="1" id="KW-0677">Repeat</keyword>
<dbReference type="Pfam" id="PF02985">
    <property type="entry name" value="HEAT"/>
    <property type="match status" value="1"/>
</dbReference>
<dbReference type="GO" id="GO:0005634">
    <property type="term" value="C:nucleus"/>
    <property type="evidence" value="ECO:0007669"/>
    <property type="project" value="TreeGrafter"/>
</dbReference>
<dbReference type="Pfam" id="PF13513">
    <property type="entry name" value="HEAT_EZ"/>
    <property type="match status" value="1"/>
</dbReference>
<evidence type="ECO:0000313" key="4">
    <source>
        <dbReference type="EMBL" id="CAI8043759.1"/>
    </source>
</evidence>
<dbReference type="PROSITE" id="PS50077">
    <property type="entry name" value="HEAT_REPEAT"/>
    <property type="match status" value="1"/>
</dbReference>
<dbReference type="InterPro" id="IPR011989">
    <property type="entry name" value="ARM-like"/>
</dbReference>
<dbReference type="GO" id="GO:0005737">
    <property type="term" value="C:cytoplasm"/>
    <property type="evidence" value="ECO:0007669"/>
    <property type="project" value="TreeGrafter"/>
</dbReference>
<dbReference type="PANTHER" id="PTHR23346">
    <property type="entry name" value="TRANSLATIONAL ACTIVATOR GCN1-RELATED"/>
    <property type="match status" value="1"/>
</dbReference>
<dbReference type="GO" id="GO:0060090">
    <property type="term" value="F:molecular adaptor activity"/>
    <property type="evidence" value="ECO:0007669"/>
    <property type="project" value="TreeGrafter"/>
</dbReference>
<proteinExistence type="predicted"/>
<dbReference type="SUPFAM" id="SSF48371">
    <property type="entry name" value="ARM repeat"/>
    <property type="match status" value="1"/>
</dbReference>
<protein>
    <submittedName>
        <fullName evidence="4">Uncharacterized protein</fullName>
    </submittedName>
</protein>
<name>A0AA35T9J3_GEOBA</name>
<sequence length="436" mass="47954">MRNKLELSPSGVFQYYMVCRVVDKQSVPYAPPGEVAGVLCAVGGEGVCREVLPYITGGIEGNLERDSGEVDTQLTQKLNQSSSSSAENSHTEDRTERAGSPTAAEVFHDTAGWRHLETYMTALQHVVERCGIAFEPHLTSDLLQLVFTCLSHTNRFVRETGYRVIAAFISIPGLSTASVSAFWPDITRNLAKGLSDNWSQVRMSSSVATRVFLTQLPSLEAREPYFPSLLPPLCLNRHYVAEGVRLYCQETWKLVTEMKGVQLVEKYIAQVVEFYISQTEAANHAVREAACACIAELGTKVSPGVLGPHIPDLVKVLLQCFRDDSWLVRDAACLACGNFMSSFPEECRPTLPQLLPLFFSSLEDSMPSVRQGAASSLATLVSVYGSEVEEKVMSVLRERIPLAATQPLTDSRHPGLDPRPAVFGVVQRLNDIPLDD</sequence>
<comment type="caution">
    <text evidence="4">The sequence shown here is derived from an EMBL/GenBank/DDBJ whole genome shotgun (WGS) entry which is preliminary data.</text>
</comment>
<evidence type="ECO:0000256" key="3">
    <source>
        <dbReference type="SAM" id="MobiDB-lite"/>
    </source>
</evidence>
<dbReference type="InterPro" id="IPR021133">
    <property type="entry name" value="HEAT_type_2"/>
</dbReference>
<dbReference type="InterPro" id="IPR000357">
    <property type="entry name" value="HEAT"/>
</dbReference>